<feature type="non-terminal residue" evidence="1">
    <location>
        <position position="1"/>
    </location>
</feature>
<name>A0A6G0ZAL3_APHCR</name>
<protein>
    <submittedName>
        <fullName evidence="1">Uncharacterized protein</fullName>
    </submittedName>
</protein>
<organism evidence="1 2">
    <name type="scientific">Aphis craccivora</name>
    <name type="common">Cowpea aphid</name>
    <dbReference type="NCBI Taxonomy" id="307492"/>
    <lineage>
        <taxon>Eukaryota</taxon>
        <taxon>Metazoa</taxon>
        <taxon>Ecdysozoa</taxon>
        <taxon>Arthropoda</taxon>
        <taxon>Hexapoda</taxon>
        <taxon>Insecta</taxon>
        <taxon>Pterygota</taxon>
        <taxon>Neoptera</taxon>
        <taxon>Paraneoptera</taxon>
        <taxon>Hemiptera</taxon>
        <taxon>Sternorrhyncha</taxon>
        <taxon>Aphidomorpha</taxon>
        <taxon>Aphidoidea</taxon>
        <taxon>Aphididae</taxon>
        <taxon>Aphidini</taxon>
        <taxon>Aphis</taxon>
        <taxon>Aphis</taxon>
    </lineage>
</organism>
<proteinExistence type="predicted"/>
<evidence type="ECO:0000313" key="2">
    <source>
        <dbReference type="Proteomes" id="UP000478052"/>
    </source>
</evidence>
<dbReference type="Proteomes" id="UP000478052">
    <property type="component" value="Unassembled WGS sequence"/>
</dbReference>
<comment type="caution">
    <text evidence="1">The sequence shown here is derived from an EMBL/GenBank/DDBJ whole genome shotgun (WGS) entry which is preliminary data.</text>
</comment>
<evidence type="ECO:0000313" key="1">
    <source>
        <dbReference type="EMBL" id="KAF0767577.1"/>
    </source>
</evidence>
<gene>
    <name evidence="1" type="ORF">FWK35_00028841</name>
</gene>
<sequence length="157" mass="17452">PFGFSAERRLFLARTTCVRGAVLSVTHSRGGVCGRQPGVSRGCAAEFRRQKYAEKKRTAATAEAVASKYDDVSGVGAVRVRRLAGRRRRRVRRPPAPLRRRLRESIKYRQLHTPARARVPRRRCFRTRARISTTAAARLSVTEFSAVHIPRGGGGGT</sequence>
<reference evidence="1 2" key="1">
    <citation type="submission" date="2019-08" db="EMBL/GenBank/DDBJ databases">
        <title>Whole genome of Aphis craccivora.</title>
        <authorList>
            <person name="Voronova N.V."/>
            <person name="Shulinski R.S."/>
            <person name="Bandarenka Y.V."/>
            <person name="Zhorov D.G."/>
            <person name="Warner D."/>
        </authorList>
    </citation>
    <scope>NUCLEOTIDE SEQUENCE [LARGE SCALE GENOMIC DNA]</scope>
    <source>
        <strain evidence="1">180601</strain>
        <tissue evidence="1">Whole Body</tissue>
    </source>
</reference>
<dbReference type="EMBL" id="VUJU01000937">
    <property type="protein sequence ID" value="KAF0767577.1"/>
    <property type="molecule type" value="Genomic_DNA"/>
</dbReference>
<accession>A0A6G0ZAL3</accession>
<keyword evidence="2" id="KW-1185">Reference proteome</keyword>
<dbReference type="AlphaFoldDB" id="A0A6G0ZAL3"/>